<dbReference type="EMBL" id="CM047941">
    <property type="protein sequence ID" value="KAI9903458.1"/>
    <property type="molecule type" value="Genomic_DNA"/>
</dbReference>
<proteinExistence type="predicted"/>
<organism evidence="1 2">
    <name type="scientific">Trichothecium roseum</name>
    <dbReference type="NCBI Taxonomy" id="47278"/>
    <lineage>
        <taxon>Eukaryota</taxon>
        <taxon>Fungi</taxon>
        <taxon>Dikarya</taxon>
        <taxon>Ascomycota</taxon>
        <taxon>Pezizomycotina</taxon>
        <taxon>Sordariomycetes</taxon>
        <taxon>Hypocreomycetidae</taxon>
        <taxon>Hypocreales</taxon>
        <taxon>Hypocreales incertae sedis</taxon>
        <taxon>Trichothecium</taxon>
    </lineage>
</organism>
<protein>
    <submittedName>
        <fullName evidence="1">Uncharacterized protein</fullName>
    </submittedName>
</protein>
<gene>
    <name evidence="1" type="ORF">N3K66_002810</name>
</gene>
<name>A0ACC0VDB7_9HYPO</name>
<evidence type="ECO:0000313" key="1">
    <source>
        <dbReference type="EMBL" id="KAI9903458.1"/>
    </source>
</evidence>
<accession>A0ACC0VDB7</accession>
<evidence type="ECO:0000313" key="2">
    <source>
        <dbReference type="Proteomes" id="UP001163324"/>
    </source>
</evidence>
<keyword evidence="2" id="KW-1185">Reference proteome</keyword>
<dbReference type="Proteomes" id="UP001163324">
    <property type="component" value="Chromosome 2"/>
</dbReference>
<comment type="caution">
    <text evidence="1">The sequence shown here is derived from an EMBL/GenBank/DDBJ whole genome shotgun (WGS) entry which is preliminary data.</text>
</comment>
<reference evidence="1" key="1">
    <citation type="submission" date="2022-10" db="EMBL/GenBank/DDBJ databases">
        <title>Complete Genome of Trichothecium roseum strain YXFP-22015, a Plant Pathogen Isolated from Citrus.</title>
        <authorList>
            <person name="Wang Y."/>
            <person name="Zhu L."/>
        </authorList>
    </citation>
    <scope>NUCLEOTIDE SEQUENCE</scope>
    <source>
        <strain evidence="1">YXFP-22015</strain>
    </source>
</reference>
<sequence>MSDPKQGGDLSQMAKDGTSIPGDAGVQNIIKSVPNPYQRDVDAGGGLGSTTLHGAADNSSGIAADEGRDSGVGEIISATGHGIPQSVTGKPGGRGGTQEKQDVRAATGAFYTKGG</sequence>